<evidence type="ECO:0000313" key="3">
    <source>
        <dbReference type="EMBL" id="ODM99063.1"/>
    </source>
</evidence>
<name>A0A1D2N197_ORCCI</name>
<accession>A0A1D2N197</accession>
<feature type="transmembrane region" description="Helical" evidence="2">
    <location>
        <begin position="140"/>
        <end position="158"/>
    </location>
</feature>
<feature type="transmembrane region" description="Helical" evidence="2">
    <location>
        <begin position="67"/>
        <end position="88"/>
    </location>
</feature>
<keyword evidence="2" id="KW-0472">Membrane</keyword>
<feature type="transmembrane region" description="Helical" evidence="2">
    <location>
        <begin position="108"/>
        <end position="128"/>
    </location>
</feature>
<feature type="region of interest" description="Disordered" evidence="1">
    <location>
        <begin position="1"/>
        <end position="27"/>
    </location>
</feature>
<keyword evidence="2" id="KW-0812">Transmembrane</keyword>
<dbReference type="EMBL" id="LJIJ01000302">
    <property type="protein sequence ID" value="ODM99063.1"/>
    <property type="molecule type" value="Genomic_DNA"/>
</dbReference>
<protein>
    <submittedName>
        <fullName evidence="3">Uncharacterized protein</fullName>
    </submittedName>
</protein>
<keyword evidence="4" id="KW-1185">Reference proteome</keyword>
<sequence length="237" mass="27122">MSEVALPPTQKEHHPRVNTLDKQTQTKSQDVVSEISGLQPVGEEKVGFFVKLKGIMKCRCCCSLRSAVYFGSSILIFVATMAFGMFLMQSTVFLYLHFSGKADQQSSLTLISFVELLVGASFLPLGCLIFKGVEKESLRLIKWPVVVLFILKLVDLALKLYRNTQTKRKKFDWEARLYEGFDVIGFTLYFLVLFFYGKKLAKEMRLLDRTDYFQSPAEQNLNLKGSKYLNKSEFESE</sequence>
<gene>
    <name evidence="3" type="ORF">Ocin01_07618</name>
</gene>
<evidence type="ECO:0000256" key="2">
    <source>
        <dbReference type="SAM" id="Phobius"/>
    </source>
</evidence>
<dbReference type="OrthoDB" id="10553768at2759"/>
<keyword evidence="2" id="KW-1133">Transmembrane helix</keyword>
<organism evidence="3 4">
    <name type="scientific">Orchesella cincta</name>
    <name type="common">Springtail</name>
    <name type="synonym">Podura cincta</name>
    <dbReference type="NCBI Taxonomy" id="48709"/>
    <lineage>
        <taxon>Eukaryota</taxon>
        <taxon>Metazoa</taxon>
        <taxon>Ecdysozoa</taxon>
        <taxon>Arthropoda</taxon>
        <taxon>Hexapoda</taxon>
        <taxon>Collembola</taxon>
        <taxon>Entomobryomorpha</taxon>
        <taxon>Entomobryoidea</taxon>
        <taxon>Orchesellidae</taxon>
        <taxon>Orchesellinae</taxon>
        <taxon>Orchesella</taxon>
    </lineage>
</organism>
<dbReference type="Proteomes" id="UP000094527">
    <property type="component" value="Unassembled WGS sequence"/>
</dbReference>
<comment type="caution">
    <text evidence="3">The sequence shown here is derived from an EMBL/GenBank/DDBJ whole genome shotgun (WGS) entry which is preliminary data.</text>
</comment>
<proteinExistence type="predicted"/>
<evidence type="ECO:0000256" key="1">
    <source>
        <dbReference type="SAM" id="MobiDB-lite"/>
    </source>
</evidence>
<feature type="transmembrane region" description="Helical" evidence="2">
    <location>
        <begin position="178"/>
        <end position="196"/>
    </location>
</feature>
<dbReference type="AlphaFoldDB" id="A0A1D2N197"/>
<evidence type="ECO:0000313" key="4">
    <source>
        <dbReference type="Proteomes" id="UP000094527"/>
    </source>
</evidence>
<reference evidence="3 4" key="1">
    <citation type="journal article" date="2016" name="Genome Biol. Evol.">
        <title>Gene Family Evolution Reflects Adaptation to Soil Environmental Stressors in the Genome of the Collembolan Orchesella cincta.</title>
        <authorList>
            <person name="Faddeeva-Vakhrusheva A."/>
            <person name="Derks M.F."/>
            <person name="Anvar S.Y."/>
            <person name="Agamennone V."/>
            <person name="Suring W."/>
            <person name="Smit S."/>
            <person name="van Straalen N.M."/>
            <person name="Roelofs D."/>
        </authorList>
    </citation>
    <scope>NUCLEOTIDE SEQUENCE [LARGE SCALE GENOMIC DNA]</scope>
    <source>
        <tissue evidence="3">Mixed pool</tissue>
    </source>
</reference>